<evidence type="ECO:0000259" key="9">
    <source>
        <dbReference type="Pfam" id="PF12516"/>
    </source>
</evidence>
<dbReference type="SUPFAM" id="SSF48264">
    <property type="entry name" value="Cytochrome P450"/>
    <property type="match status" value="1"/>
</dbReference>
<feature type="compositionally biased region" description="Pro residues" evidence="8">
    <location>
        <begin position="165"/>
        <end position="174"/>
    </location>
</feature>
<feature type="region of interest" description="Disordered" evidence="8">
    <location>
        <begin position="772"/>
        <end position="800"/>
    </location>
</feature>
<dbReference type="Gene3D" id="1.10.630.10">
    <property type="entry name" value="Cytochrome P450"/>
    <property type="match status" value="1"/>
</dbReference>
<evidence type="ECO:0000256" key="2">
    <source>
        <dbReference type="ARBA" id="ARBA00008309"/>
    </source>
</evidence>
<dbReference type="InterPro" id="IPR036396">
    <property type="entry name" value="Cyt_P450_sf"/>
</dbReference>
<keyword evidence="5" id="KW-0479">Metal-binding</keyword>
<dbReference type="Pfam" id="PF12516">
    <property type="entry name" value="DUF3719"/>
    <property type="match status" value="1"/>
</dbReference>
<dbReference type="InterPro" id="IPR002401">
    <property type="entry name" value="Cyt_P450_E_grp-I"/>
</dbReference>
<dbReference type="PANTHER" id="PTHR31997">
    <property type="entry name" value="AGAP003710-PA"/>
    <property type="match status" value="1"/>
</dbReference>
<feature type="compositionally biased region" description="Low complexity" evidence="8">
    <location>
        <begin position="44"/>
        <end position="53"/>
    </location>
</feature>
<dbReference type="PANTHER" id="PTHR31997:SF2">
    <property type="entry name" value="PROTEIN FAM149A"/>
    <property type="match status" value="1"/>
</dbReference>
<gene>
    <name evidence="10" type="ORF">MPIPNATIZW_LOCUS10882</name>
</gene>
<comment type="subcellular location">
    <subcellularLocation>
        <location evidence="1">Membrane</location>
    </subcellularLocation>
</comment>
<feature type="compositionally biased region" description="Polar residues" evidence="8">
    <location>
        <begin position="783"/>
        <end position="795"/>
    </location>
</feature>
<dbReference type="InterPro" id="IPR039630">
    <property type="entry name" value="FAM149"/>
</dbReference>
<evidence type="ECO:0000256" key="3">
    <source>
        <dbReference type="ARBA" id="ARBA00010617"/>
    </source>
</evidence>
<feature type="compositionally biased region" description="Polar residues" evidence="8">
    <location>
        <begin position="319"/>
        <end position="333"/>
    </location>
</feature>
<dbReference type="Proteomes" id="UP001314169">
    <property type="component" value="Chromosome 3"/>
</dbReference>
<dbReference type="PRINTS" id="PR00385">
    <property type="entry name" value="P450"/>
</dbReference>
<dbReference type="InterPro" id="IPR017972">
    <property type="entry name" value="Cyt_P450_CS"/>
</dbReference>
<keyword evidence="6" id="KW-0408">Iron</keyword>
<dbReference type="InterPro" id="IPR001128">
    <property type="entry name" value="Cyt_P450"/>
</dbReference>
<feature type="compositionally biased region" description="Pro residues" evidence="8">
    <location>
        <begin position="54"/>
        <end position="68"/>
    </location>
</feature>
<feature type="compositionally biased region" description="Low complexity" evidence="8">
    <location>
        <begin position="21"/>
        <end position="36"/>
    </location>
</feature>
<feature type="domain" description="DUF3719" evidence="9">
    <location>
        <begin position="366"/>
        <end position="427"/>
    </location>
</feature>
<sequence>MKGAVGDLGSLLPRIFKTPTAAPAARAPGLSSSRSGGAAGAGPAGSALRASPSPSLPPAWAPAAPRPQLPASCPGGSLPRSPRASPVPSPRQHLPPDLSLDLPRDLPPDLSLDLSRDLPPDPPPDRPPDLSLDLPRDLPPDLSLDLSRDLPPDLPQDLPPDRPPDSPPDLPPAPCSGGCRAQSSPEPLGARGPLGTRALLTPVPGGVWAALPSIRGAAGSSRSAWSPRNPRQLGPRTLFFTLPGIGEEGASDSDSEEAGHARGLSEGSRKHNFPIKSKDPLPTHFTNNVQKAIDKYTCESESSFSSSGSSTPTEAHSSWSRSGTQSSNSTVGLSTERSSICSWRDEEFDKASAQKVQQLFWEVEEMLFEGKVSPQTQNLVAECSEWARRSIHLRVLGRQVILPSDDGVRHFQGSEPRSAGHESSLEARQCGSSGRQLCISGSQILPAALAAPALPGPDCTEGADLAACSSLQEEVYDVDGKIEEYFAFDRIEDDDEHLEQKSAHHCGMQHKHGLPPISPHDCIKDAVAAEVFDHIWTNVVEMLEELIRKTWEVTLTGRRKQKEKLKVAEAKSPQVLISHINTGLMSIPPSRSSETQSISLASHLNPPQIHRFSNNFYSDLNGVMTIQAKPLQQRPTHFADRTHNEQEDISLSVGTSALSATHHRLGRISDSCRLQTPAKKTPVHRRLPSLTSDSQRMKTPNVDSEEMLRVTRLQTGLDLMSSPPVHTAQALRLPPIGPEPAEQKVAAPGSRPVSCRVRHGQSRVLSAVPNSVERSPLRERSLTVEQSSRPSTTHTFRSETPRKGSLTLMEFAGHTWTGQGLLTEFFQQLINCIEENRHVPMLKLWLGTVPVIVMYKAETIEVILTSSKQIDKSYLYTFLRPWLGLGLLTSTGNKWRSRRKMLTPSFHFTILEEFLDVMNEQANILVKKLEKHVDGEKFNCFFYITLCALDIICETAMGKNIDAQTNDDLEYVRAVYRTSDLLQERMRTFWLWHDVLYLLFKQGWDHKRNLKILHNFTNNVIHERANEIKREEERTSGDKGKTPSNRKRKAFLDLLLNVVDDEGNKLSHEAIREEVDTFMFEGHDTTASGINWALYLLGCYPEVQKKVDNELDEVFGNSDRPVTLEDLKKLKYLECVIKETLRVFPSVPIIARELNEDCDVGGYNLTKGSQLLIVPYALHRDPRYFPDPEEFKPERFFPENSTGHHPYAYVPFSAGPRNCIGQRFAMMEEKVLVSCILRHFWVESTQKREELGLTGDLILRPSNGIWIKLKRRNADAS</sequence>
<organism evidence="10 11">
    <name type="scientific">Pipistrellus nathusii</name>
    <name type="common">Nathusius' pipistrelle</name>
    <dbReference type="NCBI Taxonomy" id="59473"/>
    <lineage>
        <taxon>Eukaryota</taxon>
        <taxon>Metazoa</taxon>
        <taxon>Chordata</taxon>
        <taxon>Craniata</taxon>
        <taxon>Vertebrata</taxon>
        <taxon>Euteleostomi</taxon>
        <taxon>Mammalia</taxon>
        <taxon>Eutheria</taxon>
        <taxon>Laurasiatheria</taxon>
        <taxon>Chiroptera</taxon>
        <taxon>Yangochiroptera</taxon>
        <taxon>Vespertilionidae</taxon>
        <taxon>Pipistrellus</taxon>
    </lineage>
</organism>
<evidence type="ECO:0000256" key="7">
    <source>
        <dbReference type="ARBA" id="ARBA00023136"/>
    </source>
</evidence>
<keyword evidence="11" id="KW-1185">Reference proteome</keyword>
<dbReference type="EMBL" id="OY882860">
    <property type="protein sequence ID" value="CAK6442576.1"/>
    <property type="molecule type" value="Genomic_DNA"/>
</dbReference>
<evidence type="ECO:0000256" key="5">
    <source>
        <dbReference type="ARBA" id="ARBA00022723"/>
    </source>
</evidence>
<feature type="region of interest" description="Disordered" evidence="8">
    <location>
        <begin position="301"/>
        <end position="333"/>
    </location>
</feature>
<keyword evidence="7" id="KW-0472">Membrane</keyword>
<keyword evidence="4" id="KW-0349">Heme</keyword>
<feature type="region of interest" description="Disordered" evidence="8">
    <location>
        <begin position="242"/>
        <end position="285"/>
    </location>
</feature>
<reference evidence="10" key="1">
    <citation type="submission" date="2023-12" db="EMBL/GenBank/DDBJ databases">
        <authorList>
            <person name="Brown T."/>
        </authorList>
    </citation>
    <scope>NUCLEOTIDE SEQUENCE</scope>
</reference>
<dbReference type="PRINTS" id="PR00463">
    <property type="entry name" value="EP450I"/>
</dbReference>
<evidence type="ECO:0000256" key="1">
    <source>
        <dbReference type="ARBA" id="ARBA00004370"/>
    </source>
</evidence>
<comment type="similarity">
    <text evidence="3">Belongs to the cytochrome P450 family.</text>
</comment>
<evidence type="ECO:0000256" key="8">
    <source>
        <dbReference type="SAM" id="MobiDB-lite"/>
    </source>
</evidence>
<evidence type="ECO:0000313" key="11">
    <source>
        <dbReference type="Proteomes" id="UP001314169"/>
    </source>
</evidence>
<feature type="region of interest" description="Disordered" evidence="8">
    <location>
        <begin position="20"/>
        <end position="198"/>
    </location>
</feature>
<evidence type="ECO:0000313" key="10">
    <source>
        <dbReference type="EMBL" id="CAK6442576.1"/>
    </source>
</evidence>
<proteinExistence type="inferred from homology"/>
<protein>
    <recommendedName>
        <fullName evidence="9">DUF3719 domain-containing protein</fullName>
    </recommendedName>
</protein>
<dbReference type="PROSITE" id="PS00086">
    <property type="entry name" value="CYTOCHROME_P450"/>
    <property type="match status" value="1"/>
</dbReference>
<evidence type="ECO:0000256" key="6">
    <source>
        <dbReference type="ARBA" id="ARBA00023004"/>
    </source>
</evidence>
<feature type="compositionally biased region" description="Basic and acidic residues" evidence="8">
    <location>
        <begin position="114"/>
        <end position="139"/>
    </location>
</feature>
<dbReference type="Pfam" id="PF00067">
    <property type="entry name" value="p450"/>
    <property type="match status" value="1"/>
</dbReference>
<feature type="compositionally biased region" description="Low complexity" evidence="8">
    <location>
        <begin position="301"/>
        <end position="318"/>
    </location>
</feature>
<comment type="similarity">
    <text evidence="2">Belongs to the FAM149 family.</text>
</comment>
<evidence type="ECO:0000256" key="4">
    <source>
        <dbReference type="ARBA" id="ARBA00022617"/>
    </source>
</evidence>
<accession>A0ABN9ZWF8</accession>
<dbReference type="InterPro" id="IPR022194">
    <property type="entry name" value="DUF3719"/>
</dbReference>
<name>A0ABN9ZWF8_PIPNA</name>